<keyword evidence="1" id="KW-0175">Coiled coil</keyword>
<dbReference type="EMBL" id="FPHK01000008">
    <property type="protein sequence ID" value="SFV53583.1"/>
    <property type="molecule type" value="Genomic_DNA"/>
</dbReference>
<organism evidence="2">
    <name type="scientific">hydrothermal vent metagenome</name>
    <dbReference type="NCBI Taxonomy" id="652676"/>
    <lineage>
        <taxon>unclassified sequences</taxon>
        <taxon>metagenomes</taxon>
        <taxon>ecological metagenomes</taxon>
    </lineage>
</organism>
<protein>
    <submittedName>
        <fullName evidence="2">Uncharacterized protein</fullName>
    </submittedName>
</protein>
<proteinExistence type="predicted"/>
<accession>A0A1W1BJA2</accession>
<evidence type="ECO:0000313" key="2">
    <source>
        <dbReference type="EMBL" id="SFV53583.1"/>
    </source>
</evidence>
<feature type="coiled-coil region" evidence="1">
    <location>
        <begin position="180"/>
        <end position="218"/>
    </location>
</feature>
<reference evidence="2" key="1">
    <citation type="submission" date="2016-10" db="EMBL/GenBank/DDBJ databases">
        <authorList>
            <person name="de Groot N.N."/>
        </authorList>
    </citation>
    <scope>NUCLEOTIDE SEQUENCE</scope>
</reference>
<dbReference type="AlphaFoldDB" id="A0A1W1BJA2"/>
<gene>
    <name evidence="2" type="ORF">MNB_SM-6-1266</name>
</gene>
<sequence length="224" mass="26731">MQKLFLCFFLLSTLLFAKNPIAYAALGDVLYNNADKIAKLKEIEEYKSYTAGINKYLQDLKETKIEGFAVKPNSSEVVKKAYLNKLRSLVKMNDFFVHSVYEFYNVAKEEQNSRLFSQIINTGLLNTDEHKQEILDYYFSHVKDMNTTGIIQSYLDEDAKILKKKKLQQKRYKSKKELEAQRIKEIRQRDKRDEERLEKKLQQELEYKKEQIRKYQQKELKKTI</sequence>
<name>A0A1W1BJA2_9ZZZZ</name>
<evidence type="ECO:0000256" key="1">
    <source>
        <dbReference type="SAM" id="Coils"/>
    </source>
</evidence>